<accession>A0AB34JCF5</accession>
<feature type="transmembrane region" description="Helical" evidence="1">
    <location>
        <begin position="748"/>
        <end position="770"/>
    </location>
</feature>
<feature type="transmembrane region" description="Helical" evidence="1">
    <location>
        <begin position="490"/>
        <end position="512"/>
    </location>
</feature>
<dbReference type="EMBL" id="JBGBPQ010000010">
    <property type="protein sequence ID" value="KAL1518743.1"/>
    <property type="molecule type" value="Genomic_DNA"/>
</dbReference>
<dbReference type="PANTHER" id="PTHR13018">
    <property type="entry name" value="PROBABLE MEMBRANE PROTEIN DUF221-RELATED"/>
    <property type="match status" value="1"/>
</dbReference>
<keyword evidence="3" id="KW-1185">Reference proteome</keyword>
<dbReference type="Proteomes" id="UP001515480">
    <property type="component" value="Unassembled WGS sequence"/>
</dbReference>
<dbReference type="PANTHER" id="PTHR13018:SF5">
    <property type="entry name" value="RE44586P"/>
    <property type="match status" value="1"/>
</dbReference>
<comment type="caution">
    <text evidence="2">The sequence shown here is derived from an EMBL/GenBank/DDBJ whole genome shotgun (WGS) entry which is preliminary data.</text>
</comment>
<dbReference type="GO" id="GO:0005227">
    <property type="term" value="F:calcium-activated cation channel activity"/>
    <property type="evidence" value="ECO:0007669"/>
    <property type="project" value="InterPro"/>
</dbReference>
<name>A0AB34JCF5_PRYPA</name>
<feature type="transmembrane region" description="Helical" evidence="1">
    <location>
        <begin position="682"/>
        <end position="705"/>
    </location>
</feature>
<keyword evidence="1" id="KW-1133">Transmembrane helix</keyword>
<organism evidence="2 3">
    <name type="scientific">Prymnesium parvum</name>
    <name type="common">Toxic golden alga</name>
    <dbReference type="NCBI Taxonomy" id="97485"/>
    <lineage>
        <taxon>Eukaryota</taxon>
        <taxon>Haptista</taxon>
        <taxon>Haptophyta</taxon>
        <taxon>Prymnesiophyceae</taxon>
        <taxon>Prymnesiales</taxon>
        <taxon>Prymnesiaceae</taxon>
        <taxon>Prymnesium</taxon>
    </lineage>
</organism>
<evidence type="ECO:0008006" key="4">
    <source>
        <dbReference type="Google" id="ProtNLM"/>
    </source>
</evidence>
<sequence>MGGAHSCAAPPGEATPLKGQAEEGGLLSGIVEFWRSFQPDAILRRKKLHVKSNAQANSYVRRCVKVMYDPDGNYRSGDGEAYFVENFSITKQAKDLHEYGCSVAIQLFLSFNLDTCLLFLCMFVVAIYPTVEMVHRNDLRGACRHELINGDYAQITSSVSTSDCGYAGLNVAPNPPVYSGWLYSATIGACMEYRNVSSVETQPRYPDAYIETPDASFCLGHNDVTANVMSMLCSVLNVMLLIAFVELINKRIKASVKKFDTDVWSAADYAVQISGLQVDTEVYSYDHARKQPGLHKRLLADLKTLGFEESKIDHIAFGLYCAEDMKLMKEVASYVIQIKEIEAKEEVRKLQGDDPPLTESMAKRKADLTALHKEARLKLVEMHKRPHKSTGHAFIVFKYERDRNLMLKKFHYSDSQRSALALFSTLDSWFGSDLASFFCSNAPPKLESADNLIGMKGHKKHVIVEPAPEPSEIHWENLGLDTTYEFRAQLLTYTITTLAVGLLLLASAYIQAHKVGSFMFIGFELPVGSTVVAVSNAGLKSLITFMSEREGLDTKTETERSLFTKLSLSLVFNTVIIPMAVAIVVSTTTLGKFGIDQSWYEVGGVINSFLTLCVMNVAIDGLLQVVPIAVLLKRYVFTRFYVSEYKVAELWLPPEFPVAYLHAVSLKTIALCLLYAPLYPPAYLFSAGATLFIFAFSKFSIAYWYRRPPTISERMLGQLRAAMLASAGLHVGVMYFAAYSSPAPDDRYIPVIGCIFCTIALCITAADLLVPWRVCVPWLKEEEKVFESEDTAGIEYKDVPRIKKVRIERYSCPAFTEQRQTNDIDAFCLRHTDARMYTEQWNKVKETDHWKIFRGSDDLNARLNAA</sequence>
<evidence type="ECO:0000313" key="2">
    <source>
        <dbReference type="EMBL" id="KAL1518743.1"/>
    </source>
</evidence>
<dbReference type="InterPro" id="IPR045122">
    <property type="entry name" value="Csc1-like"/>
</dbReference>
<keyword evidence="1" id="KW-0812">Transmembrane</keyword>
<reference evidence="2 3" key="1">
    <citation type="journal article" date="2024" name="Science">
        <title>Giant polyketide synthase enzymes in the biosynthesis of giant marine polyether toxins.</title>
        <authorList>
            <person name="Fallon T.R."/>
            <person name="Shende V.V."/>
            <person name="Wierzbicki I.H."/>
            <person name="Pendleton A.L."/>
            <person name="Watervoot N.F."/>
            <person name="Auber R.P."/>
            <person name="Gonzalez D.J."/>
            <person name="Wisecaver J.H."/>
            <person name="Moore B.S."/>
        </authorList>
    </citation>
    <scope>NUCLEOTIDE SEQUENCE [LARGE SCALE GENOMIC DNA]</scope>
    <source>
        <strain evidence="2 3">12B1</strain>
    </source>
</reference>
<feature type="transmembrane region" description="Helical" evidence="1">
    <location>
        <begin position="228"/>
        <end position="248"/>
    </location>
</feature>
<feature type="transmembrane region" description="Helical" evidence="1">
    <location>
        <begin position="518"/>
        <end position="539"/>
    </location>
</feature>
<evidence type="ECO:0000256" key="1">
    <source>
        <dbReference type="SAM" id="Phobius"/>
    </source>
</evidence>
<proteinExistence type="predicted"/>
<gene>
    <name evidence="2" type="ORF">AB1Y20_003028</name>
</gene>
<protein>
    <recommendedName>
        <fullName evidence="4">CSC1/OSCA1-like cytosolic domain-containing protein</fullName>
    </recommendedName>
</protein>
<keyword evidence="1" id="KW-0472">Membrane</keyword>
<feature type="transmembrane region" description="Helical" evidence="1">
    <location>
        <begin position="717"/>
        <end position="736"/>
    </location>
</feature>
<feature type="transmembrane region" description="Helical" evidence="1">
    <location>
        <begin position="570"/>
        <end position="589"/>
    </location>
</feature>
<feature type="transmembrane region" description="Helical" evidence="1">
    <location>
        <begin position="658"/>
        <end position="676"/>
    </location>
</feature>
<dbReference type="GO" id="GO:0005886">
    <property type="term" value="C:plasma membrane"/>
    <property type="evidence" value="ECO:0007669"/>
    <property type="project" value="TreeGrafter"/>
</dbReference>
<evidence type="ECO:0000313" key="3">
    <source>
        <dbReference type="Proteomes" id="UP001515480"/>
    </source>
</evidence>
<feature type="transmembrane region" description="Helical" evidence="1">
    <location>
        <begin position="609"/>
        <end position="632"/>
    </location>
</feature>
<feature type="transmembrane region" description="Helical" evidence="1">
    <location>
        <begin position="107"/>
        <end position="128"/>
    </location>
</feature>
<dbReference type="AlphaFoldDB" id="A0AB34JCF5"/>